<dbReference type="AlphaFoldDB" id="A0A2T6B9P9"/>
<sequence length="61" mass="6404">MGLTHEHELHKRRRGRNAGVGLVLAAFIAILFGMTIAKIGGGAYSPETRAAQQQTEGGNGS</sequence>
<evidence type="ECO:0008006" key="4">
    <source>
        <dbReference type="Google" id="ProtNLM"/>
    </source>
</evidence>
<dbReference type="Proteomes" id="UP000244069">
    <property type="component" value="Unassembled WGS sequence"/>
</dbReference>
<keyword evidence="3" id="KW-1185">Reference proteome</keyword>
<gene>
    <name evidence="2" type="ORF">C8N44_10141</name>
</gene>
<keyword evidence="1" id="KW-1133">Transmembrane helix</keyword>
<name>A0A2T6B9P9_9RHOB</name>
<dbReference type="RefSeq" id="WP_107974143.1">
    <property type="nucleotide sequence ID" value="NZ_BMEZ01000001.1"/>
</dbReference>
<dbReference type="EMBL" id="QBKN01000001">
    <property type="protein sequence ID" value="PTX52752.1"/>
    <property type="molecule type" value="Genomic_DNA"/>
</dbReference>
<evidence type="ECO:0000313" key="2">
    <source>
        <dbReference type="EMBL" id="PTX52752.1"/>
    </source>
</evidence>
<feature type="transmembrane region" description="Helical" evidence="1">
    <location>
        <begin position="20"/>
        <end position="39"/>
    </location>
</feature>
<comment type="caution">
    <text evidence="2">The sequence shown here is derived from an EMBL/GenBank/DDBJ whole genome shotgun (WGS) entry which is preliminary data.</text>
</comment>
<protein>
    <recommendedName>
        <fullName evidence="4">Cytochrome C oxidase assembly protein</fullName>
    </recommendedName>
</protein>
<reference evidence="2 3" key="1">
    <citation type="submission" date="2018-04" db="EMBL/GenBank/DDBJ databases">
        <title>Genomic Encyclopedia of Archaeal and Bacterial Type Strains, Phase II (KMG-II): from individual species to whole genera.</title>
        <authorList>
            <person name="Goeker M."/>
        </authorList>
    </citation>
    <scope>NUCLEOTIDE SEQUENCE [LARGE SCALE GENOMIC DNA]</scope>
    <source>
        <strain evidence="2 3">DSM 29329</strain>
    </source>
</reference>
<keyword evidence="1" id="KW-0472">Membrane</keyword>
<accession>A0A2T6B9P9</accession>
<proteinExistence type="predicted"/>
<dbReference type="OrthoDB" id="7871759at2"/>
<evidence type="ECO:0000256" key="1">
    <source>
        <dbReference type="SAM" id="Phobius"/>
    </source>
</evidence>
<keyword evidence="1" id="KW-0812">Transmembrane</keyword>
<evidence type="ECO:0000313" key="3">
    <source>
        <dbReference type="Proteomes" id="UP000244069"/>
    </source>
</evidence>
<organism evidence="2 3">
    <name type="scientific">Allosediminivita pacifica</name>
    <dbReference type="NCBI Taxonomy" id="1267769"/>
    <lineage>
        <taxon>Bacteria</taxon>
        <taxon>Pseudomonadati</taxon>
        <taxon>Pseudomonadota</taxon>
        <taxon>Alphaproteobacteria</taxon>
        <taxon>Rhodobacterales</taxon>
        <taxon>Paracoccaceae</taxon>
        <taxon>Allosediminivita</taxon>
    </lineage>
</organism>